<dbReference type="GO" id="GO:0005576">
    <property type="term" value="C:extracellular region"/>
    <property type="evidence" value="ECO:0007669"/>
    <property type="project" value="UniProtKB-SubCell"/>
</dbReference>
<dbReference type="EMBL" id="FRBH01000002">
    <property type="protein sequence ID" value="SHK65093.1"/>
    <property type="molecule type" value="Genomic_DNA"/>
</dbReference>
<evidence type="ECO:0000313" key="5">
    <source>
        <dbReference type="EMBL" id="GGE99710.1"/>
    </source>
</evidence>
<dbReference type="SUPFAM" id="SSF50242">
    <property type="entry name" value="TIMP-like"/>
    <property type="match status" value="1"/>
</dbReference>
<protein>
    <submittedName>
        <fullName evidence="6">Tissue inhibitor of metalloproteinase</fullName>
    </submittedName>
</protein>
<evidence type="ECO:0000256" key="2">
    <source>
        <dbReference type="ARBA" id="ARBA00022525"/>
    </source>
</evidence>
<evidence type="ECO:0000256" key="1">
    <source>
        <dbReference type="ARBA" id="ARBA00004613"/>
    </source>
</evidence>
<feature type="signal peptide" evidence="4">
    <location>
        <begin position="1"/>
        <end position="18"/>
    </location>
</feature>
<proteinExistence type="predicted"/>
<evidence type="ECO:0000313" key="6">
    <source>
        <dbReference type="EMBL" id="SHK65093.1"/>
    </source>
</evidence>
<name>A0A1M6U7F0_9FLAO</name>
<dbReference type="PROSITE" id="PS51257">
    <property type="entry name" value="PROKAR_LIPOPROTEIN"/>
    <property type="match status" value="1"/>
</dbReference>
<dbReference type="AlphaFoldDB" id="A0A1M6U7F0"/>
<dbReference type="RefSeq" id="WP_072929660.1">
    <property type="nucleotide sequence ID" value="NZ_BMFL01000010.1"/>
</dbReference>
<accession>A0A1M6U7F0</accession>
<dbReference type="Proteomes" id="UP000650994">
    <property type="component" value="Unassembled WGS sequence"/>
</dbReference>
<dbReference type="InterPro" id="IPR008993">
    <property type="entry name" value="TIMP-like_OB-fold"/>
</dbReference>
<keyword evidence="3" id="KW-0812">Transmembrane</keyword>
<evidence type="ECO:0000313" key="8">
    <source>
        <dbReference type="Proteomes" id="UP000650994"/>
    </source>
</evidence>
<reference evidence="7" key="3">
    <citation type="submission" date="2016-11" db="EMBL/GenBank/DDBJ databases">
        <authorList>
            <person name="Varghese N."/>
            <person name="Submissions S."/>
        </authorList>
    </citation>
    <scope>NUCLEOTIDE SEQUENCE [LARGE SCALE GENOMIC DNA]</scope>
    <source>
        <strain evidence="7">DSM 27989</strain>
    </source>
</reference>
<keyword evidence="4" id="KW-0732">Signal</keyword>
<reference evidence="8" key="4">
    <citation type="journal article" date="2019" name="Int. J. Syst. Evol. Microbiol.">
        <title>The Global Catalogue of Microorganisms (GCM) 10K type strain sequencing project: providing services to taxonomists for standard genome sequencing and annotation.</title>
        <authorList>
            <consortium name="The Broad Institute Genomics Platform"/>
            <consortium name="The Broad Institute Genome Sequencing Center for Infectious Disease"/>
            <person name="Wu L."/>
            <person name="Ma J."/>
        </authorList>
    </citation>
    <scope>NUCLEOTIDE SEQUENCE [LARGE SCALE GENOMIC DNA]</scope>
    <source>
        <strain evidence="8">CGMCC 1.12707</strain>
    </source>
</reference>
<reference evidence="6" key="2">
    <citation type="submission" date="2016-11" db="EMBL/GenBank/DDBJ databases">
        <authorList>
            <person name="Jaros S."/>
            <person name="Januszkiewicz K."/>
            <person name="Wedrychowicz H."/>
        </authorList>
    </citation>
    <scope>NUCLEOTIDE SEQUENCE [LARGE SCALE GENOMIC DNA]</scope>
    <source>
        <strain evidence="6">DSM 27989</strain>
    </source>
</reference>
<dbReference type="Proteomes" id="UP000184120">
    <property type="component" value="Unassembled WGS sequence"/>
</dbReference>
<feature type="chain" id="PRO_5012635802" evidence="4">
    <location>
        <begin position="19"/>
        <end position="211"/>
    </location>
</feature>
<feature type="transmembrane region" description="Helical" evidence="3">
    <location>
        <begin position="187"/>
        <end position="207"/>
    </location>
</feature>
<dbReference type="Gene3D" id="2.40.50.120">
    <property type="match status" value="1"/>
</dbReference>
<evidence type="ECO:0000313" key="7">
    <source>
        <dbReference type="Proteomes" id="UP000184120"/>
    </source>
</evidence>
<organism evidence="6 7">
    <name type="scientific">Chishuiella changwenlii</name>
    <dbReference type="NCBI Taxonomy" id="1434701"/>
    <lineage>
        <taxon>Bacteria</taxon>
        <taxon>Pseudomonadati</taxon>
        <taxon>Bacteroidota</taxon>
        <taxon>Flavobacteriia</taxon>
        <taxon>Flavobacteriales</taxon>
        <taxon>Weeksellaceae</taxon>
        <taxon>Chishuiella</taxon>
    </lineage>
</organism>
<reference evidence="5" key="1">
    <citation type="journal article" date="2014" name="Int. J. Syst. Evol. Microbiol.">
        <title>Complete genome of a new Firmicutes species belonging to the dominant human colonic microbiota ('Ruminococcus bicirculans') reveals two chromosomes and a selective capacity to utilize plant glucans.</title>
        <authorList>
            <consortium name="NISC Comparative Sequencing Program"/>
            <person name="Wegmann U."/>
            <person name="Louis P."/>
            <person name="Goesmann A."/>
            <person name="Henrissat B."/>
            <person name="Duncan S.H."/>
            <person name="Flint H.J."/>
        </authorList>
    </citation>
    <scope>NUCLEOTIDE SEQUENCE</scope>
    <source>
        <strain evidence="5">CGMCC 1.12707</strain>
    </source>
</reference>
<keyword evidence="3" id="KW-0472">Membrane</keyword>
<gene>
    <name evidence="5" type="ORF">GCM10010984_16600</name>
    <name evidence="6" type="ORF">SAMN05443634_102244</name>
</gene>
<evidence type="ECO:0000256" key="3">
    <source>
        <dbReference type="SAM" id="Phobius"/>
    </source>
</evidence>
<dbReference type="InterPro" id="IPR001820">
    <property type="entry name" value="TIMP"/>
</dbReference>
<dbReference type="EMBL" id="BMFL01000010">
    <property type="protein sequence ID" value="GGE99710.1"/>
    <property type="molecule type" value="Genomic_DNA"/>
</dbReference>
<keyword evidence="3" id="KW-1133">Transmembrane helix</keyword>
<keyword evidence="2" id="KW-0964">Secreted</keyword>
<sequence>MTKNFLLFLLFISTYSFACSCSRSSIKGSFSSSDAIFIGKVISVDSTKYDFNSNRVFAFTFEIKKEFKRREFNEVKNKKYYTTIYTPTSTMYGGCGRNFKLNETYLVYGYKNIIGTSTNYCTRTNDLKLIAKNELDSLKNLQIDLFKTKENEIEVDYLTDYSDFKPSINIDNLNNYINESKEKERNYISIIACMAFVIAAMFTYIFIKRKG</sequence>
<dbReference type="Pfam" id="PF00965">
    <property type="entry name" value="TIMP"/>
    <property type="match status" value="1"/>
</dbReference>
<reference evidence="5" key="5">
    <citation type="submission" date="2024-05" db="EMBL/GenBank/DDBJ databases">
        <authorList>
            <person name="Sun Q."/>
            <person name="Zhou Y."/>
        </authorList>
    </citation>
    <scope>NUCLEOTIDE SEQUENCE</scope>
    <source>
        <strain evidence="5">CGMCC 1.12707</strain>
    </source>
</reference>
<evidence type="ECO:0000256" key="4">
    <source>
        <dbReference type="SAM" id="SignalP"/>
    </source>
</evidence>
<comment type="subcellular location">
    <subcellularLocation>
        <location evidence="1">Secreted</location>
    </subcellularLocation>
</comment>
<keyword evidence="8" id="KW-1185">Reference proteome</keyword>
<dbReference type="GO" id="GO:0008191">
    <property type="term" value="F:metalloendopeptidase inhibitor activity"/>
    <property type="evidence" value="ECO:0007669"/>
    <property type="project" value="InterPro"/>
</dbReference>
<dbReference type="OrthoDB" id="1354811at2"/>